<feature type="domain" description="C2H2-type" evidence="2">
    <location>
        <begin position="237"/>
        <end position="262"/>
    </location>
</feature>
<keyword evidence="1" id="KW-0479">Metal-binding</keyword>
<dbReference type="PANTHER" id="PTHR46179:SF19">
    <property type="entry name" value="C2H2 FINGER DOMAIN TRANSCRIPTION FACTOR (EUROFUNG)-RELATED"/>
    <property type="match status" value="1"/>
</dbReference>
<dbReference type="InterPro" id="IPR036236">
    <property type="entry name" value="Znf_C2H2_sf"/>
</dbReference>
<dbReference type="EMBL" id="MU001918">
    <property type="protein sequence ID" value="KAF2793682.1"/>
    <property type="molecule type" value="Genomic_DNA"/>
</dbReference>
<dbReference type="PANTHER" id="PTHR46179">
    <property type="entry name" value="ZINC FINGER PROTEIN"/>
    <property type="match status" value="1"/>
</dbReference>
<reference evidence="3" key="1">
    <citation type="journal article" date="2020" name="Stud. Mycol.">
        <title>101 Dothideomycetes genomes: a test case for predicting lifestyles and emergence of pathogens.</title>
        <authorList>
            <person name="Haridas S."/>
            <person name="Albert R."/>
            <person name="Binder M."/>
            <person name="Bloem J."/>
            <person name="Labutti K."/>
            <person name="Salamov A."/>
            <person name="Andreopoulos B."/>
            <person name="Baker S."/>
            <person name="Barry K."/>
            <person name="Bills G."/>
            <person name="Bluhm B."/>
            <person name="Cannon C."/>
            <person name="Castanera R."/>
            <person name="Culley D."/>
            <person name="Daum C."/>
            <person name="Ezra D."/>
            <person name="Gonzalez J."/>
            <person name="Henrissat B."/>
            <person name="Kuo A."/>
            <person name="Liang C."/>
            <person name="Lipzen A."/>
            <person name="Lutzoni F."/>
            <person name="Magnuson J."/>
            <person name="Mondo S."/>
            <person name="Nolan M."/>
            <person name="Ohm R."/>
            <person name="Pangilinan J."/>
            <person name="Park H.-J."/>
            <person name="Ramirez L."/>
            <person name="Alfaro M."/>
            <person name="Sun H."/>
            <person name="Tritt A."/>
            <person name="Yoshinaga Y."/>
            <person name="Zwiers L.-H."/>
            <person name="Turgeon B."/>
            <person name="Goodwin S."/>
            <person name="Spatafora J."/>
            <person name="Crous P."/>
            <person name="Grigoriev I."/>
        </authorList>
    </citation>
    <scope>NUCLEOTIDE SEQUENCE</scope>
    <source>
        <strain evidence="3">CBS 109.77</strain>
    </source>
</reference>
<dbReference type="GO" id="GO:0005634">
    <property type="term" value="C:nucleus"/>
    <property type="evidence" value="ECO:0007669"/>
    <property type="project" value="TreeGrafter"/>
</dbReference>
<dbReference type="Gene3D" id="3.30.160.60">
    <property type="entry name" value="Classic Zinc Finger"/>
    <property type="match status" value="1"/>
</dbReference>
<organism evidence="3 4">
    <name type="scientific">Melanomma pulvis-pyrius CBS 109.77</name>
    <dbReference type="NCBI Taxonomy" id="1314802"/>
    <lineage>
        <taxon>Eukaryota</taxon>
        <taxon>Fungi</taxon>
        <taxon>Dikarya</taxon>
        <taxon>Ascomycota</taxon>
        <taxon>Pezizomycotina</taxon>
        <taxon>Dothideomycetes</taxon>
        <taxon>Pleosporomycetidae</taxon>
        <taxon>Pleosporales</taxon>
        <taxon>Melanommataceae</taxon>
        <taxon>Melanomma</taxon>
    </lineage>
</organism>
<keyword evidence="1" id="KW-0862">Zinc</keyword>
<keyword evidence="1" id="KW-0863">Zinc-finger</keyword>
<evidence type="ECO:0000313" key="4">
    <source>
        <dbReference type="Proteomes" id="UP000799757"/>
    </source>
</evidence>
<protein>
    <recommendedName>
        <fullName evidence="2">C2H2-type domain-containing protein</fullName>
    </recommendedName>
</protein>
<dbReference type="SMART" id="SM00355">
    <property type="entry name" value="ZnF_C2H2"/>
    <property type="match status" value="3"/>
</dbReference>
<evidence type="ECO:0000313" key="3">
    <source>
        <dbReference type="EMBL" id="KAF2793682.1"/>
    </source>
</evidence>
<dbReference type="InterPro" id="IPR051061">
    <property type="entry name" value="Zinc_finger_trans_reg"/>
</dbReference>
<evidence type="ECO:0000256" key="1">
    <source>
        <dbReference type="PROSITE-ProRule" id="PRU00042"/>
    </source>
</evidence>
<evidence type="ECO:0000259" key="2">
    <source>
        <dbReference type="PROSITE" id="PS50157"/>
    </source>
</evidence>
<dbReference type="AlphaFoldDB" id="A0A6A6XB69"/>
<dbReference type="SUPFAM" id="SSF57667">
    <property type="entry name" value="beta-beta-alpha zinc fingers"/>
    <property type="match status" value="1"/>
</dbReference>
<dbReference type="GO" id="GO:0006357">
    <property type="term" value="P:regulation of transcription by RNA polymerase II"/>
    <property type="evidence" value="ECO:0007669"/>
    <property type="project" value="TreeGrafter"/>
</dbReference>
<dbReference type="OrthoDB" id="654211at2759"/>
<name>A0A6A6XB69_9PLEO</name>
<dbReference type="GO" id="GO:0008270">
    <property type="term" value="F:zinc ion binding"/>
    <property type="evidence" value="ECO:0007669"/>
    <property type="project" value="UniProtKB-KW"/>
</dbReference>
<keyword evidence="4" id="KW-1185">Reference proteome</keyword>
<dbReference type="PROSITE" id="PS50157">
    <property type="entry name" value="ZINC_FINGER_C2H2_2"/>
    <property type="match status" value="1"/>
</dbReference>
<gene>
    <name evidence="3" type="ORF">K505DRAFT_276540</name>
</gene>
<sequence>MTNFFSAEAEMALLGQDGLGHLFPGSSCQSPPSIMYSPPLQHHHIAHRPQSTQPGSGHMYAHAHAHEYRPIVSSPYPQQDFWSAHSSPLPQYSSYPPLPEMGSVQTLGPDSALHSQRLTVNRPSRSHSSSSLASSLGGLGLPLDIMDDRSQLSRSLSPSSPDLRAYGFPNKNGTWSCAYPGCTSRAVFTRGCDLRKHHKRHTKSFFCRHEGCPQSTGGGFSSKKDLARHEAKHNPGVLCDWDGCDRVFSRVDNMRDHVKRIHLKASRGSGPRMSS</sequence>
<accession>A0A6A6XB69</accession>
<proteinExistence type="predicted"/>
<dbReference type="Proteomes" id="UP000799757">
    <property type="component" value="Unassembled WGS sequence"/>
</dbReference>
<dbReference type="InterPro" id="IPR013087">
    <property type="entry name" value="Znf_C2H2_type"/>
</dbReference>
<dbReference type="PROSITE" id="PS00028">
    <property type="entry name" value="ZINC_FINGER_C2H2_1"/>
    <property type="match status" value="1"/>
</dbReference>